<gene>
    <name evidence="14" type="ordered locus">TCELL_0391</name>
</gene>
<feature type="domain" description="Radical SAM core" evidence="13">
    <location>
        <begin position="131"/>
        <end position="362"/>
    </location>
</feature>
<organism evidence="14 15">
    <name type="scientific">Thermogladius calderae (strain DSM 22663 / VKM B-2946 / 1633)</name>
    <dbReference type="NCBI Taxonomy" id="1184251"/>
    <lineage>
        <taxon>Archaea</taxon>
        <taxon>Thermoproteota</taxon>
        <taxon>Thermoprotei</taxon>
        <taxon>Desulfurococcales</taxon>
        <taxon>Desulfurococcaceae</taxon>
        <taxon>Thermogladius</taxon>
    </lineage>
</organism>
<dbReference type="Pfam" id="PF00919">
    <property type="entry name" value="UPF0004"/>
    <property type="match status" value="1"/>
</dbReference>
<dbReference type="OrthoDB" id="372134at2157"/>
<keyword evidence="7 11" id="KW-0479">Metal-binding</keyword>
<comment type="function">
    <text evidence="1 11">Catalyzes the methylthiolation of N6-threonylcarbamoyladenosine (t(6)A), leading to the formation of 2-methylthio-N6-threonylcarbamoyladenosine (ms(2)t(6)A) at position 37 in tRNAs that read codons beginning with adenine.</text>
</comment>
<evidence type="ECO:0000256" key="1">
    <source>
        <dbReference type="ARBA" id="ARBA00002399"/>
    </source>
</evidence>
<evidence type="ECO:0000256" key="4">
    <source>
        <dbReference type="ARBA" id="ARBA00022679"/>
    </source>
</evidence>
<comment type="similarity">
    <text evidence="2 11">Belongs to the methylthiotransferase family. CDKAL1 subfamily.</text>
</comment>
<dbReference type="SFLD" id="SFLDG01082">
    <property type="entry name" value="B12-binding_domain_containing"/>
    <property type="match status" value="1"/>
</dbReference>
<keyword evidence="3 11" id="KW-0004">4Fe-4S</keyword>
<dbReference type="RefSeq" id="WP_014737066.1">
    <property type="nucleotide sequence ID" value="NC_017954.1"/>
</dbReference>
<evidence type="ECO:0000256" key="9">
    <source>
        <dbReference type="ARBA" id="ARBA00023014"/>
    </source>
</evidence>
<dbReference type="EMBL" id="CP003531">
    <property type="protein sequence ID" value="AFK50816.1"/>
    <property type="molecule type" value="Genomic_DNA"/>
</dbReference>
<dbReference type="STRING" id="1184251.TCELL_0391"/>
<dbReference type="HOGENOM" id="CLU_018697_4_2_2"/>
<dbReference type="SFLD" id="SFLDS00029">
    <property type="entry name" value="Radical_SAM"/>
    <property type="match status" value="1"/>
</dbReference>
<evidence type="ECO:0000256" key="3">
    <source>
        <dbReference type="ARBA" id="ARBA00022485"/>
    </source>
</evidence>
<evidence type="ECO:0000313" key="14">
    <source>
        <dbReference type="EMBL" id="AFK50816.1"/>
    </source>
</evidence>
<dbReference type="InterPro" id="IPR038135">
    <property type="entry name" value="Methylthiotransferase_N_sf"/>
</dbReference>
<dbReference type="NCBIfam" id="TIGR00089">
    <property type="entry name" value="MiaB/RimO family radical SAM methylthiotransferase"/>
    <property type="match status" value="1"/>
</dbReference>
<evidence type="ECO:0000259" key="13">
    <source>
        <dbReference type="PROSITE" id="PS51918"/>
    </source>
</evidence>
<dbReference type="Proteomes" id="UP000005270">
    <property type="component" value="Chromosome"/>
</dbReference>
<protein>
    <recommendedName>
        <fullName evidence="11">tRNA-t(6)A37 methylthiotransferase</fullName>
        <ecNumber evidence="11">2.8.4.5</ecNumber>
    </recommendedName>
</protein>
<dbReference type="PANTHER" id="PTHR11918:SF45">
    <property type="entry name" value="THREONYLCARBAMOYLADENOSINE TRNA METHYLTHIOTRANSFERASE"/>
    <property type="match status" value="1"/>
</dbReference>
<dbReference type="InterPro" id="IPR023404">
    <property type="entry name" value="rSAM_horseshoe"/>
</dbReference>
<dbReference type="SMART" id="SM00729">
    <property type="entry name" value="Elp3"/>
    <property type="match status" value="1"/>
</dbReference>
<reference evidence="14 15" key="1">
    <citation type="journal article" date="2012" name="J. Bacteriol.">
        <title>Complete genome sequence of the hyperthermophilic cellulolytic Crenarchaeon 'Thermogladius cellulolyticus' 1633.</title>
        <authorList>
            <person name="Mardanov A.V."/>
            <person name="Kochetkova T.V."/>
            <person name="Beletsky A.V."/>
            <person name="Bonch-Osmolovskaya E.A."/>
            <person name="Ravin N.V."/>
            <person name="Skryabin K.G."/>
        </authorList>
    </citation>
    <scope>NUCLEOTIDE SEQUENCE [LARGE SCALE GENOMIC DNA]</scope>
    <source>
        <strain evidence="15">DSM 22663 / VKM B-2946 / 1633</strain>
    </source>
</reference>
<accession>I3TDH8</accession>
<dbReference type="Gene3D" id="3.80.30.20">
    <property type="entry name" value="tm_1862 like domain"/>
    <property type="match status" value="1"/>
</dbReference>
<dbReference type="NCBIfam" id="TIGR01578">
    <property type="entry name" value="MiaB-like-B"/>
    <property type="match status" value="1"/>
</dbReference>
<evidence type="ECO:0000256" key="6">
    <source>
        <dbReference type="ARBA" id="ARBA00022694"/>
    </source>
</evidence>
<dbReference type="Gene3D" id="3.40.50.12160">
    <property type="entry name" value="Methylthiotransferase, N-terminal domain"/>
    <property type="match status" value="1"/>
</dbReference>
<sequence length="425" mass="47877">MKVYLETYGCALNKSDEALMKRVLTDRGHGIVDDPTSADALVINTCTVRLDTEYRMARRIAELYRLAKESGKKLVVAGCLAKAQPYKVAKLAPDASIVSPQNADKIYLAVESNSRVVLLTGLRSRGSIGVFLTGRIAPIPAQEGCLGNCTFCIVKHARRVLVSHPIEDVKKAVEEAVRLGAVEIELTGMDLGTYGIDLYKTRKLPELIESVAEVEGDFMVRVGMLNPEHLSYILDDLVEALQHRKVYKFLHIPLQSGSNRILKLMGRKYTVEEYIDYVEELKSKIPGISIATDILVGFPHETDEDFQDTVEVIKKLRFERVHLAAYSIRPRTLATSLPQIPTQTKKSRVLQALRVIEQVGLEDKQRYVNTVQNCFTTEKEKGWVCRLENYIPVVLRSEEDLDYGRWVKVAISEATFFDLRGYVIN</sequence>
<dbReference type="FunFam" id="3.80.30.20:FF:000002">
    <property type="entry name" value="threonylcarbamoyladenosine tRNA methylthiotransferase isoform X2"/>
    <property type="match status" value="1"/>
</dbReference>
<dbReference type="Pfam" id="PF04055">
    <property type="entry name" value="Radical_SAM"/>
    <property type="match status" value="1"/>
</dbReference>
<dbReference type="SUPFAM" id="SSF102114">
    <property type="entry name" value="Radical SAM enzymes"/>
    <property type="match status" value="1"/>
</dbReference>
<evidence type="ECO:0000256" key="7">
    <source>
        <dbReference type="ARBA" id="ARBA00022723"/>
    </source>
</evidence>
<dbReference type="InParanoid" id="I3TDH8"/>
<evidence type="ECO:0000313" key="15">
    <source>
        <dbReference type="Proteomes" id="UP000005270"/>
    </source>
</evidence>
<dbReference type="InterPro" id="IPR005839">
    <property type="entry name" value="Methylthiotransferase"/>
</dbReference>
<dbReference type="GO" id="GO:0046872">
    <property type="term" value="F:metal ion binding"/>
    <property type="evidence" value="ECO:0007669"/>
    <property type="project" value="UniProtKB-UniRule"/>
</dbReference>
<keyword evidence="8 11" id="KW-0408">Iron</keyword>
<dbReference type="eggNOG" id="arCOG01358">
    <property type="taxonomic scope" value="Archaea"/>
</dbReference>
<comment type="catalytic activity">
    <reaction evidence="10 11">
        <text>N(6)-L-threonylcarbamoyladenosine(37) in tRNA + (sulfur carrier)-SH + AH2 + 2 S-adenosyl-L-methionine = 2-methylsulfanyl-N(6)-L-threonylcarbamoyladenosine(37) in tRNA + (sulfur carrier)-H + 5'-deoxyadenosine + L-methionine + A + S-adenosyl-L-homocysteine + 2 H(+)</text>
        <dbReference type="Rhea" id="RHEA:37075"/>
        <dbReference type="Rhea" id="RHEA-COMP:10163"/>
        <dbReference type="Rhea" id="RHEA-COMP:11092"/>
        <dbReference type="Rhea" id="RHEA-COMP:14737"/>
        <dbReference type="Rhea" id="RHEA-COMP:14739"/>
        <dbReference type="ChEBI" id="CHEBI:13193"/>
        <dbReference type="ChEBI" id="CHEBI:15378"/>
        <dbReference type="ChEBI" id="CHEBI:17319"/>
        <dbReference type="ChEBI" id="CHEBI:17499"/>
        <dbReference type="ChEBI" id="CHEBI:29917"/>
        <dbReference type="ChEBI" id="CHEBI:57844"/>
        <dbReference type="ChEBI" id="CHEBI:57856"/>
        <dbReference type="ChEBI" id="CHEBI:59789"/>
        <dbReference type="ChEBI" id="CHEBI:64428"/>
        <dbReference type="ChEBI" id="CHEBI:74418"/>
        <dbReference type="ChEBI" id="CHEBI:74420"/>
        <dbReference type="EC" id="2.8.4.5"/>
    </reaction>
</comment>
<evidence type="ECO:0000256" key="11">
    <source>
        <dbReference type="RuleBase" id="RU368081"/>
    </source>
</evidence>
<dbReference type="FunCoup" id="I3TDH8">
    <property type="interactions" value="211"/>
</dbReference>
<feature type="domain" description="MTTase N-terminal" evidence="12">
    <location>
        <begin position="1"/>
        <end position="115"/>
    </location>
</feature>
<dbReference type="InterPro" id="IPR013848">
    <property type="entry name" value="Methylthiotransferase_N"/>
</dbReference>
<dbReference type="PROSITE" id="PS51918">
    <property type="entry name" value="RADICAL_SAM"/>
    <property type="match status" value="1"/>
</dbReference>
<keyword evidence="5 11" id="KW-0949">S-adenosyl-L-methionine</keyword>
<dbReference type="EC" id="2.8.4.5" evidence="11"/>
<dbReference type="GO" id="GO:0051539">
    <property type="term" value="F:4 iron, 4 sulfur cluster binding"/>
    <property type="evidence" value="ECO:0007669"/>
    <property type="project" value="UniProtKB-UniRule"/>
</dbReference>
<comment type="cofactor">
    <cofactor evidence="11">
        <name>[4Fe-4S] cluster</name>
        <dbReference type="ChEBI" id="CHEBI:49883"/>
    </cofactor>
    <text evidence="11">Binds 1 or 2 [4Fe-4S] cluster. One cluster is coordinated with 3 cysteines and an exchangeable S-adenosyl-L-methionine.</text>
</comment>
<keyword evidence="15" id="KW-1185">Reference proteome</keyword>
<evidence type="ECO:0000256" key="8">
    <source>
        <dbReference type="ARBA" id="ARBA00023004"/>
    </source>
</evidence>
<dbReference type="InterPro" id="IPR006638">
    <property type="entry name" value="Elp3/MiaA/NifB-like_rSAM"/>
</dbReference>
<dbReference type="PANTHER" id="PTHR11918">
    <property type="entry name" value="RADICAL SAM PROTEINS"/>
    <property type="match status" value="1"/>
</dbReference>
<dbReference type="PROSITE" id="PS51449">
    <property type="entry name" value="MTTASE_N"/>
    <property type="match status" value="1"/>
</dbReference>
<dbReference type="FunFam" id="3.40.50.12160:FF:000003">
    <property type="entry name" value="CDK5 regulatory subunit-associated protein 1"/>
    <property type="match status" value="1"/>
</dbReference>
<dbReference type="GO" id="GO:0035598">
    <property type="term" value="F:tRNA (N(6)-L-threonylcarbamoyladenosine(37)-C(2))-methylthiotransferase activity"/>
    <property type="evidence" value="ECO:0007669"/>
    <property type="project" value="UniProtKB-UniRule"/>
</dbReference>
<keyword evidence="9 11" id="KW-0411">Iron-sulfur</keyword>
<name>I3TDH8_THEC1</name>
<keyword evidence="6 11" id="KW-0819">tRNA processing</keyword>
<dbReference type="InterPro" id="IPR006466">
    <property type="entry name" value="MiaB-like_arc_euk"/>
</dbReference>
<evidence type="ECO:0000256" key="2">
    <source>
        <dbReference type="ARBA" id="ARBA00008616"/>
    </source>
</evidence>
<dbReference type="AlphaFoldDB" id="I3TDH8"/>
<dbReference type="InterPro" id="IPR007197">
    <property type="entry name" value="rSAM"/>
</dbReference>
<dbReference type="GeneID" id="13012681"/>
<evidence type="ECO:0000256" key="10">
    <source>
        <dbReference type="ARBA" id="ARBA00051661"/>
    </source>
</evidence>
<dbReference type="KEGG" id="thg:TCELL_0391"/>
<keyword evidence="4 11" id="KW-0808">Transferase</keyword>
<evidence type="ECO:0000256" key="5">
    <source>
        <dbReference type="ARBA" id="ARBA00022691"/>
    </source>
</evidence>
<dbReference type="CDD" id="cd01335">
    <property type="entry name" value="Radical_SAM"/>
    <property type="match status" value="1"/>
</dbReference>
<dbReference type="InterPro" id="IPR058240">
    <property type="entry name" value="rSAM_sf"/>
</dbReference>
<evidence type="ECO:0000259" key="12">
    <source>
        <dbReference type="PROSITE" id="PS51449"/>
    </source>
</evidence>
<proteinExistence type="inferred from homology"/>